<evidence type="ECO:0000313" key="1">
    <source>
        <dbReference type="EMBL" id="KIJ59008.1"/>
    </source>
</evidence>
<keyword evidence="2" id="KW-1185">Reference proteome</keyword>
<organism evidence="1 2">
    <name type="scientific">Hydnomerulius pinastri MD-312</name>
    <dbReference type="NCBI Taxonomy" id="994086"/>
    <lineage>
        <taxon>Eukaryota</taxon>
        <taxon>Fungi</taxon>
        <taxon>Dikarya</taxon>
        <taxon>Basidiomycota</taxon>
        <taxon>Agaricomycotina</taxon>
        <taxon>Agaricomycetes</taxon>
        <taxon>Agaricomycetidae</taxon>
        <taxon>Boletales</taxon>
        <taxon>Boletales incertae sedis</taxon>
        <taxon>Leucogyrophana</taxon>
    </lineage>
</organism>
<proteinExistence type="predicted"/>
<name>A0A0C9VZT3_9AGAM</name>
<evidence type="ECO:0008006" key="3">
    <source>
        <dbReference type="Google" id="ProtNLM"/>
    </source>
</evidence>
<dbReference type="EMBL" id="KN839900">
    <property type="protein sequence ID" value="KIJ59008.1"/>
    <property type="molecule type" value="Genomic_DNA"/>
</dbReference>
<dbReference type="AlphaFoldDB" id="A0A0C9VZT3"/>
<accession>A0A0C9VZT3</accession>
<feature type="non-terminal residue" evidence="1">
    <location>
        <position position="51"/>
    </location>
</feature>
<reference evidence="1 2" key="1">
    <citation type="submission" date="2014-04" db="EMBL/GenBank/DDBJ databases">
        <title>Evolutionary Origins and Diversification of the Mycorrhizal Mutualists.</title>
        <authorList>
            <consortium name="DOE Joint Genome Institute"/>
            <consortium name="Mycorrhizal Genomics Consortium"/>
            <person name="Kohler A."/>
            <person name="Kuo A."/>
            <person name="Nagy L.G."/>
            <person name="Floudas D."/>
            <person name="Copeland A."/>
            <person name="Barry K.W."/>
            <person name="Cichocki N."/>
            <person name="Veneault-Fourrey C."/>
            <person name="LaButti K."/>
            <person name="Lindquist E.A."/>
            <person name="Lipzen A."/>
            <person name="Lundell T."/>
            <person name="Morin E."/>
            <person name="Murat C."/>
            <person name="Riley R."/>
            <person name="Ohm R."/>
            <person name="Sun H."/>
            <person name="Tunlid A."/>
            <person name="Henrissat B."/>
            <person name="Grigoriev I.V."/>
            <person name="Hibbett D.S."/>
            <person name="Martin F."/>
        </authorList>
    </citation>
    <scope>NUCLEOTIDE SEQUENCE [LARGE SCALE GENOMIC DNA]</scope>
    <source>
        <strain evidence="1 2">MD-312</strain>
    </source>
</reference>
<dbReference type="Proteomes" id="UP000053820">
    <property type="component" value="Unassembled WGS sequence"/>
</dbReference>
<dbReference type="OrthoDB" id="2691075at2759"/>
<gene>
    <name evidence="1" type="ORF">HYDPIDRAFT_72443</name>
</gene>
<evidence type="ECO:0000313" key="2">
    <source>
        <dbReference type="Proteomes" id="UP000053820"/>
    </source>
</evidence>
<dbReference type="HOGENOM" id="CLU_183425_1_0_1"/>
<sequence>NIIEQIFGILQHRFDILLPAPEYDLSIQVRIPTALCAIHNFICTHNPDEWD</sequence>
<protein>
    <recommendedName>
        <fullName evidence="3">DDE Tnp4 domain-containing protein</fullName>
    </recommendedName>
</protein>
<feature type="non-terminal residue" evidence="1">
    <location>
        <position position="1"/>
    </location>
</feature>